<dbReference type="InterPro" id="IPR007470">
    <property type="entry name" value="HemX"/>
</dbReference>
<evidence type="ECO:0000256" key="1">
    <source>
        <dbReference type="SAM" id="Coils"/>
    </source>
</evidence>
<dbReference type="Pfam" id="PF04375">
    <property type="entry name" value="HemX"/>
    <property type="match status" value="1"/>
</dbReference>
<feature type="region of interest" description="Disordered" evidence="2">
    <location>
        <begin position="1"/>
        <end position="38"/>
    </location>
</feature>
<keyword evidence="1" id="KW-0175">Coiled coil</keyword>
<feature type="transmembrane region" description="Helical" evidence="3">
    <location>
        <begin position="54"/>
        <end position="74"/>
    </location>
</feature>
<proteinExistence type="predicted"/>
<organism evidence="4 5">
    <name type="scientific">Ketobacter alkanivorans</name>
    <dbReference type="NCBI Taxonomy" id="1917421"/>
    <lineage>
        <taxon>Bacteria</taxon>
        <taxon>Pseudomonadati</taxon>
        <taxon>Pseudomonadota</taxon>
        <taxon>Gammaproteobacteria</taxon>
        <taxon>Pseudomonadales</taxon>
        <taxon>Ketobacteraceae</taxon>
        <taxon>Ketobacter</taxon>
    </lineage>
</organism>
<keyword evidence="5" id="KW-1185">Reference proteome</keyword>
<name>A0A2K9LJZ7_9GAMM</name>
<evidence type="ECO:0000313" key="5">
    <source>
        <dbReference type="Proteomes" id="UP000235116"/>
    </source>
</evidence>
<dbReference type="RefSeq" id="WP_101893938.1">
    <property type="nucleotide sequence ID" value="NZ_CP022684.1"/>
</dbReference>
<dbReference type="OrthoDB" id="5739852at2"/>
<dbReference type="KEGG" id="kak:Kalk_09140"/>
<protein>
    <recommendedName>
        <fullName evidence="6">Uroporphyrin-3 C-methyltransferase</fullName>
    </recommendedName>
</protein>
<keyword evidence="3" id="KW-0812">Transmembrane</keyword>
<dbReference type="EMBL" id="CP022684">
    <property type="protein sequence ID" value="AUM12570.1"/>
    <property type="molecule type" value="Genomic_DNA"/>
</dbReference>
<keyword evidence="3" id="KW-1133">Transmembrane helix</keyword>
<evidence type="ECO:0008006" key="6">
    <source>
        <dbReference type="Google" id="ProtNLM"/>
    </source>
</evidence>
<gene>
    <name evidence="4" type="ORF">Kalk_09140</name>
</gene>
<dbReference type="PANTHER" id="PTHR38043:SF1">
    <property type="entry name" value="PROTEIN HEMX"/>
    <property type="match status" value="1"/>
</dbReference>
<evidence type="ECO:0000313" key="4">
    <source>
        <dbReference type="EMBL" id="AUM12570.1"/>
    </source>
</evidence>
<dbReference type="PANTHER" id="PTHR38043">
    <property type="entry name" value="PROTEIN HEMX"/>
    <property type="match status" value="1"/>
</dbReference>
<accession>A0A2K9LJZ7</accession>
<feature type="coiled-coil region" evidence="1">
    <location>
        <begin position="94"/>
        <end position="142"/>
    </location>
</feature>
<evidence type="ECO:0000256" key="2">
    <source>
        <dbReference type="SAM" id="MobiDB-lite"/>
    </source>
</evidence>
<dbReference type="SUPFAM" id="SSF57997">
    <property type="entry name" value="Tropomyosin"/>
    <property type="match status" value="1"/>
</dbReference>
<dbReference type="Proteomes" id="UP000235116">
    <property type="component" value="Chromosome"/>
</dbReference>
<sequence>MTEQNQGDNHNAVPSTDVVASTAPQSVQDKIKRSEQPSKASSVPARLGWLAKTVLALSLLLAVAAAGLVGYQFYQSQQDKLVLLSEREAVSRAMQSRETRLDKLQGEVVQLTQQLKQERDAIKSANQSRESLQSRISVLEKDIAAISGAHRIDWMLREVEHFLSVAEQRLTLLGDARGALALMSEADDIVRAMQEPKARTLREAMVKDIHKLKLASETSVDVEGIFLRLSALSDRVVKLGIPSFELKQEPMTAQAGDVLPEDGLPLFWYRFKKFLASLYDYQKHPKGRPITLTEDREFLARNVIMLLQQAQLALLRGDNQAYRVSLTGARERVEMYIHQQSGETQFFVAEISELLAVQLRPPMPTLEESSRAVRVFRDYWNKEKLIREQQILKLQNETGQQEFAR</sequence>
<dbReference type="AlphaFoldDB" id="A0A2K9LJZ7"/>
<feature type="compositionally biased region" description="Polar residues" evidence="2">
    <location>
        <begin position="1"/>
        <end position="28"/>
    </location>
</feature>
<evidence type="ECO:0000256" key="3">
    <source>
        <dbReference type="SAM" id="Phobius"/>
    </source>
</evidence>
<reference evidence="5" key="1">
    <citation type="submission" date="2017-08" db="EMBL/GenBank/DDBJ databases">
        <title>Direct submision.</title>
        <authorList>
            <person name="Kim S.-J."/>
            <person name="Rhee S.-K."/>
        </authorList>
    </citation>
    <scope>NUCLEOTIDE SEQUENCE [LARGE SCALE GENOMIC DNA]</scope>
    <source>
        <strain evidence="5">GI5</strain>
    </source>
</reference>
<keyword evidence="3" id="KW-0472">Membrane</keyword>